<dbReference type="GO" id="GO:0003677">
    <property type="term" value="F:DNA binding"/>
    <property type="evidence" value="ECO:0007669"/>
    <property type="project" value="InterPro"/>
</dbReference>
<keyword evidence="4" id="KW-1185">Reference proteome</keyword>
<dbReference type="RefSeq" id="WP_055475066.1">
    <property type="nucleotide sequence ID" value="NZ_CP121270.1"/>
</dbReference>
<evidence type="ECO:0000313" key="2">
    <source>
        <dbReference type="EMBL" id="MDF6100009.1"/>
    </source>
</evidence>
<accession>A0AAX3TCB1</accession>
<dbReference type="InterPro" id="IPR011990">
    <property type="entry name" value="TPR-like_helical_dom_sf"/>
</dbReference>
<evidence type="ECO:0000313" key="5">
    <source>
        <dbReference type="Proteomes" id="UP001213504"/>
    </source>
</evidence>
<evidence type="ECO:0000313" key="4">
    <source>
        <dbReference type="Proteomes" id="UP001152308"/>
    </source>
</evidence>
<dbReference type="SUPFAM" id="SSF48452">
    <property type="entry name" value="TPR-like"/>
    <property type="match status" value="1"/>
</dbReference>
<dbReference type="PROSITE" id="PS50943">
    <property type="entry name" value="HTH_CROC1"/>
    <property type="match status" value="1"/>
</dbReference>
<dbReference type="InterPro" id="IPR010982">
    <property type="entry name" value="Lambda_DNA-bd_dom_sf"/>
</dbReference>
<organism evidence="3 5">
    <name type="scientific">Gordonia hongkongensis</name>
    <dbReference type="NCBI Taxonomy" id="1701090"/>
    <lineage>
        <taxon>Bacteria</taxon>
        <taxon>Bacillati</taxon>
        <taxon>Actinomycetota</taxon>
        <taxon>Actinomycetes</taxon>
        <taxon>Mycobacteriales</taxon>
        <taxon>Gordoniaceae</taxon>
        <taxon>Gordonia</taxon>
    </lineage>
</organism>
<dbReference type="EMBL" id="JAKJLQ010000002">
    <property type="protein sequence ID" value="MDF6100009.1"/>
    <property type="molecule type" value="Genomic_DNA"/>
</dbReference>
<dbReference type="SMART" id="SM00530">
    <property type="entry name" value="HTH_XRE"/>
    <property type="match status" value="1"/>
</dbReference>
<protein>
    <submittedName>
        <fullName evidence="2">Helix-turn-helix domain-containing protein</fullName>
    </submittedName>
    <submittedName>
        <fullName evidence="3">Helix-turn-helix transcriptional regulator</fullName>
    </submittedName>
</protein>
<name>A0AAX3TCB1_9ACTN</name>
<dbReference type="SUPFAM" id="SSF47413">
    <property type="entry name" value="lambda repressor-like DNA-binding domains"/>
    <property type="match status" value="1"/>
</dbReference>
<evidence type="ECO:0000313" key="3">
    <source>
        <dbReference type="EMBL" id="WFP26486.1"/>
    </source>
</evidence>
<reference evidence="2" key="1">
    <citation type="journal article" date="2022" name="Data Brief">
        <title>Draft genome sequence data of Gordonia hongkongensis strain EUFUS-Z928 isolated from the octocoral Eunicea fusca.</title>
        <authorList>
            <person name="Sanchez-Suarez J."/>
            <person name="Diaz L."/>
            <person name="Melo-Bolivar J."/>
            <person name="Villamil L."/>
        </authorList>
    </citation>
    <scope>NUCLEOTIDE SEQUENCE</scope>
    <source>
        <strain evidence="2">EUFUS-Z928</strain>
    </source>
</reference>
<proteinExistence type="predicted"/>
<dbReference type="AlphaFoldDB" id="A0AAX3TCB1"/>
<dbReference type="CDD" id="cd00093">
    <property type="entry name" value="HTH_XRE"/>
    <property type="match status" value="1"/>
</dbReference>
<reference evidence="3" key="3">
    <citation type="submission" date="2023-04" db="EMBL/GenBank/DDBJ databases">
        <title>Complete genome sequence of a phthalic acid esters degrading bacterial strain.</title>
        <authorList>
            <person name="Weng L."/>
            <person name="Jia Y."/>
            <person name="Ren L."/>
        </authorList>
    </citation>
    <scope>NUCLEOTIDE SEQUENCE</scope>
    <source>
        <strain evidence="3">RL-LY01</strain>
    </source>
</reference>
<feature type="domain" description="HTH cro/C1-type" evidence="1">
    <location>
        <begin position="17"/>
        <end position="84"/>
    </location>
</feature>
<dbReference type="InterPro" id="IPR001387">
    <property type="entry name" value="Cro/C1-type_HTH"/>
</dbReference>
<dbReference type="EMBL" id="CP121270">
    <property type="protein sequence ID" value="WFP26486.1"/>
    <property type="molecule type" value="Genomic_DNA"/>
</dbReference>
<gene>
    <name evidence="2" type="ORF">L2299_02975</name>
    <name evidence="3" type="ORF">P9A14_08345</name>
</gene>
<dbReference type="Gene3D" id="1.10.260.40">
    <property type="entry name" value="lambda repressor-like DNA-binding domains"/>
    <property type="match status" value="1"/>
</dbReference>
<reference evidence="2" key="2">
    <citation type="submission" date="2022-01" db="EMBL/GenBank/DDBJ databases">
        <authorList>
            <person name="Sanchez-Suarez J."/>
            <person name="Villamil L."/>
            <person name="Diaz L.E."/>
        </authorList>
    </citation>
    <scope>NUCLEOTIDE SEQUENCE</scope>
    <source>
        <strain evidence="2">EUFUS-Z928</strain>
    </source>
</reference>
<sequence>MTAPLPNLQPMTPGQAIRAARARRKWSQKTLARHIARVSEDRGLIADVESYKSQISRWENDVVNPSPATREMLAEVFETSVEELFGLPTDSQLPRPLILEARVTPETLALLEDRRSVTVRTEHTFGPYWAIRQLSDDVAMALDFLKIAPEQHRSTLIHLVARLMELQGWTLQESGHTTEAVMRTDQAKMYAEMSGDPALHAMVTMRLSNTLTVSNPQLAGMYAQKAHDLAAREAESRLHAILARQSALAAAHMGDQHAVADHQARADDYVDATPHKLVGYVDRSYIDSEMAYAHLLLGDAATAMTLLADHVAQWRNPGQARDHAVARARYLHALCLAGDYTGAHTEYETTLAAYSGAPSARARNSLRGVLATAAIARPGSCQTSIATAIRRHITTVLSEGAAT</sequence>
<dbReference type="Proteomes" id="UP001213504">
    <property type="component" value="Chromosome"/>
</dbReference>
<dbReference type="Proteomes" id="UP001152308">
    <property type="component" value="Unassembled WGS sequence"/>
</dbReference>
<evidence type="ECO:0000259" key="1">
    <source>
        <dbReference type="PROSITE" id="PS50943"/>
    </source>
</evidence>